<dbReference type="InterPro" id="IPR002781">
    <property type="entry name" value="TM_pro_TauE-like"/>
</dbReference>
<dbReference type="RefSeq" id="WP_006062307.1">
    <property type="nucleotide sequence ID" value="NZ_KB290824.1"/>
</dbReference>
<evidence type="ECO:0000256" key="5">
    <source>
        <dbReference type="ARBA" id="ARBA00023136"/>
    </source>
</evidence>
<feature type="transmembrane region" description="Helical" evidence="6">
    <location>
        <begin position="233"/>
        <end position="255"/>
    </location>
</feature>
<proteinExistence type="inferred from homology"/>
<evidence type="ECO:0000256" key="1">
    <source>
        <dbReference type="ARBA" id="ARBA00004141"/>
    </source>
</evidence>
<evidence type="ECO:0000313" key="7">
    <source>
        <dbReference type="EMBL" id="EKX88139.1"/>
    </source>
</evidence>
<comment type="similarity">
    <text evidence="2 6">Belongs to the 4-toluene sulfonate uptake permease (TSUP) (TC 2.A.102) family.</text>
</comment>
<feature type="transmembrane region" description="Helical" evidence="6">
    <location>
        <begin position="24"/>
        <end position="48"/>
    </location>
</feature>
<dbReference type="STRING" id="1035195.HMPREF9997_02503"/>
<sequence length="305" mass="30671">MRKLLLIAVAGAAAELIDGTLGMGFGVTASTVLIVLAGLGPAQASAIVHTAELGTTLASGVSHWKFGNVDWGVVLRLGVPGAIGAFLGATLLSHMSTAVAAPVTAGILCVLGVVLVAKFARGASAPPPMKQPYNPVFLAVLGVCGGFIDASGGGGWGPVTSSTLMSLGRTEPRRVIGAVNTAEFLVTLAATLGFALGMWHDLVANAVAVAGLLLGGVIAAPLAAWLVSRVNPFLLGGVVGTSLVFLNSPKVLALMEFSDRTVLGIRLLILLVGLSLSVVGVWRSTRRGVVGGPTAGEREPAMATA</sequence>
<feature type="transmembrane region" description="Helical" evidence="6">
    <location>
        <begin position="261"/>
        <end position="282"/>
    </location>
</feature>
<keyword evidence="4 6" id="KW-1133">Transmembrane helix</keyword>
<dbReference type="AlphaFoldDB" id="L1MAV9"/>
<evidence type="ECO:0000256" key="3">
    <source>
        <dbReference type="ARBA" id="ARBA00022692"/>
    </source>
</evidence>
<gene>
    <name evidence="7" type="ORF">HMPREF9997_02503</name>
</gene>
<keyword evidence="8" id="KW-1185">Reference proteome</keyword>
<dbReference type="Pfam" id="PF01925">
    <property type="entry name" value="TauE"/>
    <property type="match status" value="1"/>
</dbReference>
<feature type="transmembrane region" description="Helical" evidence="6">
    <location>
        <begin position="175"/>
        <end position="196"/>
    </location>
</feature>
<dbReference type="OrthoDB" id="45564at2"/>
<protein>
    <recommendedName>
        <fullName evidence="6">Probable membrane transporter protein</fullName>
    </recommendedName>
</protein>
<feature type="transmembrane region" description="Helical" evidence="6">
    <location>
        <begin position="202"/>
        <end position="226"/>
    </location>
</feature>
<evidence type="ECO:0000256" key="4">
    <source>
        <dbReference type="ARBA" id="ARBA00022989"/>
    </source>
</evidence>
<dbReference type="HOGENOM" id="CLU_059164_1_0_11"/>
<dbReference type="EMBL" id="AMEM01000040">
    <property type="protein sequence ID" value="EKX88139.1"/>
    <property type="molecule type" value="Genomic_DNA"/>
</dbReference>
<comment type="subcellular location">
    <subcellularLocation>
        <location evidence="6">Cell membrane</location>
        <topology evidence="6">Multi-pass membrane protein</topology>
    </subcellularLocation>
    <subcellularLocation>
        <location evidence="1">Membrane</location>
        <topology evidence="1">Multi-pass membrane protein</topology>
    </subcellularLocation>
</comment>
<organism evidence="7 8">
    <name type="scientific">Corynebacterium durum F0235</name>
    <dbReference type="NCBI Taxonomy" id="1035195"/>
    <lineage>
        <taxon>Bacteria</taxon>
        <taxon>Bacillati</taxon>
        <taxon>Actinomycetota</taxon>
        <taxon>Actinomycetes</taxon>
        <taxon>Mycobacteriales</taxon>
        <taxon>Corynebacteriaceae</taxon>
        <taxon>Corynebacterium</taxon>
    </lineage>
</organism>
<comment type="caution">
    <text evidence="7">The sequence shown here is derived from an EMBL/GenBank/DDBJ whole genome shotgun (WGS) entry which is preliminary data.</text>
</comment>
<dbReference type="PANTHER" id="PTHR43701:SF12">
    <property type="entry name" value="MEMBRANE TRANSPORTER PROTEIN YTNM-RELATED"/>
    <property type="match status" value="1"/>
</dbReference>
<evidence type="ECO:0000256" key="2">
    <source>
        <dbReference type="ARBA" id="ARBA00009142"/>
    </source>
</evidence>
<dbReference type="Proteomes" id="UP000010445">
    <property type="component" value="Unassembled WGS sequence"/>
</dbReference>
<keyword evidence="6" id="KW-1003">Cell membrane</keyword>
<reference evidence="7 8" key="1">
    <citation type="submission" date="2012-05" db="EMBL/GenBank/DDBJ databases">
        <authorList>
            <person name="Weinstock G."/>
            <person name="Sodergren E."/>
            <person name="Lobos E.A."/>
            <person name="Fulton L."/>
            <person name="Fulton R."/>
            <person name="Courtney L."/>
            <person name="Fronick C."/>
            <person name="O'Laughlin M."/>
            <person name="Godfrey J."/>
            <person name="Wilson R.M."/>
            <person name="Miner T."/>
            <person name="Farmer C."/>
            <person name="Delehaunty K."/>
            <person name="Cordes M."/>
            <person name="Minx P."/>
            <person name="Tomlinson C."/>
            <person name="Chen J."/>
            <person name="Wollam A."/>
            <person name="Pepin K.H."/>
            <person name="Bhonagiri V."/>
            <person name="Zhang X."/>
            <person name="Suruliraj S."/>
            <person name="Warren W."/>
            <person name="Mitreva M."/>
            <person name="Mardis E.R."/>
            <person name="Wilson R.K."/>
        </authorList>
    </citation>
    <scope>NUCLEOTIDE SEQUENCE [LARGE SCALE GENOMIC DNA]</scope>
    <source>
        <strain evidence="7 8">F0235</strain>
    </source>
</reference>
<keyword evidence="5 6" id="KW-0472">Membrane</keyword>
<name>L1MAV9_9CORY</name>
<feature type="transmembrane region" description="Helical" evidence="6">
    <location>
        <begin position="69"/>
        <end position="92"/>
    </location>
</feature>
<dbReference type="PATRIC" id="fig|1035195.3.peg.2237"/>
<dbReference type="eggNOG" id="COG0730">
    <property type="taxonomic scope" value="Bacteria"/>
</dbReference>
<feature type="transmembrane region" description="Helical" evidence="6">
    <location>
        <begin position="98"/>
        <end position="120"/>
    </location>
</feature>
<dbReference type="InterPro" id="IPR051598">
    <property type="entry name" value="TSUP/Inactive_protease-like"/>
</dbReference>
<dbReference type="GO" id="GO:0005886">
    <property type="term" value="C:plasma membrane"/>
    <property type="evidence" value="ECO:0007669"/>
    <property type="project" value="UniProtKB-SubCell"/>
</dbReference>
<evidence type="ECO:0000256" key="6">
    <source>
        <dbReference type="RuleBase" id="RU363041"/>
    </source>
</evidence>
<accession>L1MAV9</accession>
<evidence type="ECO:0000313" key="8">
    <source>
        <dbReference type="Proteomes" id="UP000010445"/>
    </source>
</evidence>
<keyword evidence="3 6" id="KW-0812">Transmembrane</keyword>
<dbReference type="PANTHER" id="PTHR43701">
    <property type="entry name" value="MEMBRANE TRANSPORTER PROTEIN MJ0441-RELATED"/>
    <property type="match status" value="1"/>
</dbReference>